<dbReference type="EMBL" id="DF143905">
    <property type="protein sequence ID" value="GAA54584.1"/>
    <property type="molecule type" value="Genomic_DNA"/>
</dbReference>
<organism evidence="3 4">
    <name type="scientific">Clonorchis sinensis</name>
    <name type="common">Chinese liver fluke</name>
    <dbReference type="NCBI Taxonomy" id="79923"/>
    <lineage>
        <taxon>Eukaryota</taxon>
        <taxon>Metazoa</taxon>
        <taxon>Spiralia</taxon>
        <taxon>Lophotrochozoa</taxon>
        <taxon>Platyhelminthes</taxon>
        <taxon>Trematoda</taxon>
        <taxon>Digenea</taxon>
        <taxon>Opisthorchiida</taxon>
        <taxon>Opisthorchiata</taxon>
        <taxon>Opisthorchiidae</taxon>
        <taxon>Clonorchis</taxon>
    </lineage>
</organism>
<keyword evidence="4" id="KW-1185">Reference proteome</keyword>
<dbReference type="Proteomes" id="UP000008909">
    <property type="component" value="Unassembled WGS sequence"/>
</dbReference>
<evidence type="ECO:0000313" key="4">
    <source>
        <dbReference type="Proteomes" id="UP000008909"/>
    </source>
</evidence>
<evidence type="ECO:0000256" key="2">
    <source>
        <dbReference type="SAM" id="MobiDB-lite"/>
    </source>
</evidence>
<proteinExistence type="predicted"/>
<sequence length="425" mass="49622">MEYETRLAVLDLFPLEYLRLRGDLILTYALFEQGLANRFFTVDPANTRRGHGERQSLNDKNKTDQGNLDESLDPVHKSAQFELNREAHHVGVTGITFFNWMSHCMRQFTVENVSDFKRQLHEYSIRQTVRLLISKLASDPRRIMSSVYSVSVSEYPMIDCLKLLIEERCEQFSVRTNCNYDVLRSHPAVEPDRPQSTFGLMEQMTAQLECRLDKSGNFDRCSLNDYLRKRAVKIELKTLEQLLVKLQQEVSDRKAKFSELEKMEHDVFSFRSELHPDVVLQRIASLALTNWVTSEEAERLRDALVVLEEESRTIALIQRIANRVSTRPDESSWSHSRLTNHLDEQLFSTFIDDIKVIYSTYNTDHAFVLWYGIRFLMVTALCLFRTGSSQLRVIVVLYVVTIRYTFYRHPSFTVTALLDDELSEF</sequence>
<evidence type="ECO:0000313" key="3">
    <source>
        <dbReference type="EMBL" id="GAA54584.1"/>
    </source>
</evidence>
<reference evidence="3" key="1">
    <citation type="journal article" date="2011" name="Genome Biol.">
        <title>The draft genome of the carcinogenic human liver fluke Clonorchis sinensis.</title>
        <authorList>
            <person name="Wang X."/>
            <person name="Chen W."/>
            <person name="Huang Y."/>
            <person name="Sun J."/>
            <person name="Men J."/>
            <person name="Liu H."/>
            <person name="Luo F."/>
            <person name="Guo L."/>
            <person name="Lv X."/>
            <person name="Deng C."/>
            <person name="Zhou C."/>
            <person name="Fan Y."/>
            <person name="Li X."/>
            <person name="Huang L."/>
            <person name="Hu Y."/>
            <person name="Liang C."/>
            <person name="Hu X."/>
            <person name="Xu J."/>
            <person name="Yu X."/>
        </authorList>
    </citation>
    <scope>NUCLEOTIDE SEQUENCE [LARGE SCALE GENOMIC DNA]</scope>
    <source>
        <strain evidence="3">Henan</strain>
    </source>
</reference>
<keyword evidence="1" id="KW-0175">Coiled coil</keyword>
<protein>
    <submittedName>
        <fullName evidence="3">Uncharacterized protein</fullName>
    </submittedName>
</protein>
<feature type="compositionally biased region" description="Basic and acidic residues" evidence="2">
    <location>
        <begin position="50"/>
        <end position="63"/>
    </location>
</feature>
<feature type="coiled-coil region" evidence="1">
    <location>
        <begin position="229"/>
        <end position="263"/>
    </location>
</feature>
<name>G7YNQ3_CLOSI</name>
<dbReference type="AlphaFoldDB" id="G7YNQ3"/>
<gene>
    <name evidence="3" type="ORF">CLF_104021</name>
</gene>
<reference key="2">
    <citation type="submission" date="2011-10" db="EMBL/GenBank/DDBJ databases">
        <title>The genome and transcriptome sequence of Clonorchis sinensis provide insights into the carcinogenic liver fluke.</title>
        <authorList>
            <person name="Wang X."/>
            <person name="Huang Y."/>
            <person name="Chen W."/>
            <person name="Liu H."/>
            <person name="Guo L."/>
            <person name="Chen Y."/>
            <person name="Luo F."/>
            <person name="Zhou W."/>
            <person name="Sun J."/>
            <person name="Mao Q."/>
            <person name="Liang P."/>
            <person name="Zhou C."/>
            <person name="Tian Y."/>
            <person name="Men J."/>
            <person name="Lv X."/>
            <person name="Huang L."/>
            <person name="Zhou J."/>
            <person name="Hu Y."/>
            <person name="Li R."/>
            <person name="Zhang F."/>
            <person name="Lei H."/>
            <person name="Li X."/>
            <person name="Hu X."/>
            <person name="Liang C."/>
            <person name="Xu J."/>
            <person name="Wu Z."/>
            <person name="Yu X."/>
        </authorList>
    </citation>
    <scope>NUCLEOTIDE SEQUENCE</scope>
    <source>
        <strain>Henan</strain>
    </source>
</reference>
<feature type="region of interest" description="Disordered" evidence="2">
    <location>
        <begin position="47"/>
        <end position="71"/>
    </location>
</feature>
<accession>G7YNQ3</accession>
<evidence type="ECO:0000256" key="1">
    <source>
        <dbReference type="SAM" id="Coils"/>
    </source>
</evidence>